<reference evidence="4 5" key="1">
    <citation type="submission" date="2022-05" db="EMBL/GenBank/DDBJ databases">
        <authorList>
            <consortium name="Genoscope - CEA"/>
            <person name="William W."/>
        </authorList>
    </citation>
    <scope>NUCLEOTIDE SEQUENCE [LARGE SCALE GENOMIC DNA]</scope>
</reference>
<dbReference type="Proteomes" id="UP001159428">
    <property type="component" value="Unassembled WGS sequence"/>
</dbReference>
<dbReference type="AlphaFoldDB" id="A0AAU9WU89"/>
<dbReference type="GO" id="GO:0015293">
    <property type="term" value="F:symporter activity"/>
    <property type="evidence" value="ECO:0007669"/>
    <property type="project" value="InterPro"/>
</dbReference>
<feature type="compositionally biased region" description="Polar residues" evidence="2">
    <location>
        <begin position="390"/>
        <end position="399"/>
    </location>
</feature>
<feature type="transmembrane region" description="Helical" evidence="3">
    <location>
        <begin position="142"/>
        <end position="165"/>
    </location>
</feature>
<comment type="caution">
    <text evidence="4">The sequence shown here is derived from an EMBL/GenBank/DDBJ whole genome shotgun (WGS) entry which is preliminary data.</text>
</comment>
<feature type="transmembrane region" description="Helical" evidence="3">
    <location>
        <begin position="111"/>
        <end position="130"/>
    </location>
</feature>
<feature type="transmembrane region" description="Helical" evidence="3">
    <location>
        <begin position="612"/>
        <end position="630"/>
    </location>
</feature>
<feature type="transmembrane region" description="Helical" evidence="3">
    <location>
        <begin position="185"/>
        <end position="202"/>
    </location>
</feature>
<feature type="transmembrane region" description="Helical" evidence="3">
    <location>
        <begin position="707"/>
        <end position="731"/>
    </location>
</feature>
<feature type="transmembrane region" description="Helical" evidence="3">
    <location>
        <begin position="673"/>
        <end position="695"/>
    </location>
</feature>
<keyword evidence="3" id="KW-1133">Transmembrane helix</keyword>
<feature type="compositionally biased region" description="Polar residues" evidence="2">
    <location>
        <begin position="407"/>
        <end position="422"/>
    </location>
</feature>
<dbReference type="GO" id="GO:0005886">
    <property type="term" value="C:plasma membrane"/>
    <property type="evidence" value="ECO:0007669"/>
    <property type="project" value="TreeGrafter"/>
</dbReference>
<dbReference type="Pfam" id="PF07690">
    <property type="entry name" value="MFS_1"/>
    <property type="match status" value="1"/>
</dbReference>
<dbReference type="GO" id="GO:0008643">
    <property type="term" value="P:carbohydrate transport"/>
    <property type="evidence" value="ECO:0007669"/>
    <property type="project" value="InterPro"/>
</dbReference>
<feature type="transmembrane region" description="Helical" evidence="3">
    <location>
        <begin position="583"/>
        <end position="600"/>
    </location>
</feature>
<dbReference type="InterPro" id="IPR039672">
    <property type="entry name" value="MFS_2"/>
</dbReference>
<evidence type="ECO:0000313" key="4">
    <source>
        <dbReference type="EMBL" id="CAH3125783.1"/>
    </source>
</evidence>
<feature type="transmembrane region" description="Helical" evidence="3">
    <location>
        <begin position="642"/>
        <end position="661"/>
    </location>
</feature>
<organism evidence="4 5">
    <name type="scientific">Pocillopora meandrina</name>
    <dbReference type="NCBI Taxonomy" id="46732"/>
    <lineage>
        <taxon>Eukaryota</taxon>
        <taxon>Metazoa</taxon>
        <taxon>Cnidaria</taxon>
        <taxon>Anthozoa</taxon>
        <taxon>Hexacorallia</taxon>
        <taxon>Scleractinia</taxon>
        <taxon>Astrocoeniina</taxon>
        <taxon>Pocilloporidae</taxon>
        <taxon>Pocillopora</taxon>
    </lineage>
</organism>
<feature type="transmembrane region" description="Helical" evidence="3">
    <location>
        <begin position="546"/>
        <end position="563"/>
    </location>
</feature>
<dbReference type="SUPFAM" id="SSF103473">
    <property type="entry name" value="MFS general substrate transporter"/>
    <property type="match status" value="2"/>
</dbReference>
<evidence type="ECO:0000256" key="2">
    <source>
        <dbReference type="SAM" id="MobiDB-lite"/>
    </source>
</evidence>
<dbReference type="InterPro" id="IPR011701">
    <property type="entry name" value="MFS"/>
</dbReference>
<comment type="similarity">
    <text evidence="1">Belongs to the major facilitator superfamily.</text>
</comment>
<feature type="region of interest" description="Disordered" evidence="2">
    <location>
        <begin position="1"/>
        <end position="20"/>
    </location>
</feature>
<dbReference type="InterPro" id="IPR036259">
    <property type="entry name" value="MFS_trans_sf"/>
</dbReference>
<feature type="region of interest" description="Disordered" evidence="2">
    <location>
        <begin position="389"/>
        <end position="425"/>
    </location>
</feature>
<feature type="transmembrane region" description="Helical" evidence="3">
    <location>
        <begin position="34"/>
        <end position="57"/>
    </location>
</feature>
<sequence>MEQKCSDLSSTTDISRKNRPSRVAKSRLPLFQKFSFTVGHFLNDAVFGAWISYLIIFETKVIGLSNRTAGFLWIIPGTVDAVLCLGVGYICDNYKFPLLSRYYGKRKSFHLLGTVLVAGLFPFLMMPCFVCGEDSSEQTMGIYYGSIMIVHNIGWALSQVTHLALIPEIAKRPSEMVELHGLRSGFTFLSGIFVYAITWIVLKTDGGDEKISFSQWKDFMEISVIVVGTGCFFSLIFHLGTKEPPTPVENKKGPFGSLTGGERRRILSATLPLPDKTVGVFCMYKEKDLDQAPEENWVHTEATPKELKQEEYEDNKDLQTIQEKGSESHAKSDIEWSVTDLRKGLNGNEFSFANPAFCTDEKLDFDREKIARDSSENCDLQTQEKHRITNEFSFSNPAFKSQDKQSDNGVTSSLETDQVNSEDGNEVQVMAERQSNTSDCSDASEGYASSPENYYPVDCFESSHTKSNLETEKLDFAKQDDIAMESSSFYVGHRSLSSYSSRGGLLSKTTDASFSGDSFIIEILNDQGTKSSKTNKSWSYWFKTPLFYKISFAFMCARLVQVVSSSYVPLYLTETLGFEKESIAYFPLVILLSSVISSLAAKKLDKILGEKWTYCFAASLVVGSSAWFYLQDESGKNAAYCAAILVGCGSSVMYVTSLALAGKLVGDNKESGAFVFASMSILAKVACGTSILVIQELFPTGRATAEYVRYAFSVVPGAASLLGFLAVVAFLPATMKCKKVVHTADCSVQTEDITKISLTYENRAVTDDVDGDHKENEFVTDDGDKAARAVC</sequence>
<evidence type="ECO:0000256" key="3">
    <source>
        <dbReference type="SAM" id="Phobius"/>
    </source>
</evidence>
<keyword evidence="3" id="KW-0472">Membrane</keyword>
<name>A0AAU9WU89_9CNID</name>
<dbReference type="PANTHER" id="PTHR11328:SF28">
    <property type="entry name" value="MAJOR FACILITATOR SUPERFAMILY DOMAIN-CONTAINING PROTEIN 12"/>
    <property type="match status" value="1"/>
</dbReference>
<dbReference type="Pfam" id="PF13347">
    <property type="entry name" value="MFS_2"/>
    <property type="match status" value="1"/>
</dbReference>
<keyword evidence="5" id="KW-1185">Reference proteome</keyword>
<dbReference type="PANTHER" id="PTHR11328">
    <property type="entry name" value="MAJOR FACILITATOR SUPERFAMILY DOMAIN-CONTAINING PROTEIN"/>
    <property type="match status" value="1"/>
</dbReference>
<feature type="compositionally biased region" description="Polar residues" evidence="2">
    <location>
        <begin position="1"/>
        <end position="13"/>
    </location>
</feature>
<proteinExistence type="inferred from homology"/>
<dbReference type="Gene3D" id="1.20.1250.20">
    <property type="entry name" value="MFS general substrate transporter like domains"/>
    <property type="match status" value="2"/>
</dbReference>
<keyword evidence="3" id="KW-0812">Transmembrane</keyword>
<protein>
    <submittedName>
        <fullName evidence="4">Uncharacterized protein</fullName>
    </submittedName>
</protein>
<evidence type="ECO:0000313" key="5">
    <source>
        <dbReference type="Proteomes" id="UP001159428"/>
    </source>
</evidence>
<dbReference type="EMBL" id="CALNXJ010000021">
    <property type="protein sequence ID" value="CAH3125783.1"/>
    <property type="molecule type" value="Genomic_DNA"/>
</dbReference>
<accession>A0AAU9WU89</accession>
<gene>
    <name evidence="4" type="ORF">PMEA_00012274</name>
</gene>
<feature type="transmembrane region" description="Helical" evidence="3">
    <location>
        <begin position="69"/>
        <end position="90"/>
    </location>
</feature>
<feature type="transmembrane region" description="Helical" evidence="3">
    <location>
        <begin position="222"/>
        <end position="241"/>
    </location>
</feature>
<evidence type="ECO:0000256" key="1">
    <source>
        <dbReference type="ARBA" id="ARBA00008335"/>
    </source>
</evidence>